<feature type="transmembrane region" description="Helical" evidence="5">
    <location>
        <begin position="496"/>
        <end position="519"/>
    </location>
</feature>
<feature type="transmembrane region" description="Helical" evidence="5">
    <location>
        <begin position="525"/>
        <end position="543"/>
    </location>
</feature>
<evidence type="ECO:0000313" key="7">
    <source>
        <dbReference type="EMBL" id="OII77739.1"/>
    </source>
</evidence>
<feature type="transmembrane region" description="Helical" evidence="5">
    <location>
        <begin position="118"/>
        <end position="142"/>
    </location>
</feature>
<keyword evidence="2 5" id="KW-0812">Transmembrane</keyword>
<dbReference type="AlphaFoldDB" id="A0A1J4MW85"/>
<feature type="transmembrane region" description="Helical" evidence="5">
    <location>
        <begin position="49"/>
        <end position="71"/>
    </location>
</feature>
<evidence type="ECO:0000256" key="5">
    <source>
        <dbReference type="SAM" id="Phobius"/>
    </source>
</evidence>
<accession>A0A1J4MW85</accession>
<dbReference type="PANTHER" id="PTHR22950">
    <property type="entry name" value="AMINO ACID TRANSPORTER"/>
    <property type="match status" value="1"/>
</dbReference>
<dbReference type="VEuPathDB" id="CryptoDB:cand_015550"/>
<dbReference type="OrthoDB" id="438545at2759"/>
<evidence type="ECO:0000256" key="2">
    <source>
        <dbReference type="ARBA" id="ARBA00022692"/>
    </source>
</evidence>
<evidence type="ECO:0000256" key="3">
    <source>
        <dbReference type="ARBA" id="ARBA00022989"/>
    </source>
</evidence>
<dbReference type="RefSeq" id="XP_067069585.1">
    <property type="nucleotide sequence ID" value="XM_067211790.1"/>
</dbReference>
<gene>
    <name evidence="7" type="ORF">cand_015550</name>
</gene>
<feature type="transmembrane region" description="Helical" evidence="5">
    <location>
        <begin position="194"/>
        <end position="212"/>
    </location>
</feature>
<dbReference type="Pfam" id="PF01490">
    <property type="entry name" value="Aa_trans"/>
    <property type="match status" value="1"/>
</dbReference>
<evidence type="ECO:0000313" key="8">
    <source>
        <dbReference type="Proteomes" id="UP000186804"/>
    </source>
</evidence>
<reference evidence="7 8" key="1">
    <citation type="submission" date="2016-10" db="EMBL/GenBank/DDBJ databases">
        <title>Reductive evolution of mitochondrial metabolism and differential evolution of invasion-related proteins in Cryptosporidium.</title>
        <authorList>
            <person name="Liu S."/>
            <person name="Roellig D.M."/>
            <person name="Guo Y."/>
            <person name="Li N."/>
            <person name="Frace M.A."/>
            <person name="Tang K."/>
            <person name="Zhang L."/>
            <person name="Feng Y."/>
            <person name="Xiao L."/>
        </authorList>
    </citation>
    <scope>NUCLEOTIDE SEQUENCE [LARGE SCALE GENOMIC DNA]</scope>
    <source>
        <strain evidence="7">30847</strain>
    </source>
</reference>
<feature type="transmembrane region" description="Helical" evidence="5">
    <location>
        <begin position="267"/>
        <end position="291"/>
    </location>
</feature>
<feature type="transmembrane region" description="Helical" evidence="5">
    <location>
        <begin position="555"/>
        <end position="580"/>
    </location>
</feature>
<keyword evidence="4 5" id="KW-0472">Membrane</keyword>
<feature type="transmembrane region" description="Helical" evidence="5">
    <location>
        <begin position="311"/>
        <end position="332"/>
    </location>
</feature>
<organism evidence="7 8">
    <name type="scientific">Cryptosporidium andersoni</name>
    <dbReference type="NCBI Taxonomy" id="117008"/>
    <lineage>
        <taxon>Eukaryota</taxon>
        <taxon>Sar</taxon>
        <taxon>Alveolata</taxon>
        <taxon>Apicomplexa</taxon>
        <taxon>Conoidasida</taxon>
        <taxon>Coccidia</taxon>
        <taxon>Eucoccidiorida</taxon>
        <taxon>Eimeriorina</taxon>
        <taxon>Cryptosporidiidae</taxon>
        <taxon>Cryptosporidium</taxon>
    </lineage>
</organism>
<feature type="domain" description="Amino acid transporter transmembrane" evidence="6">
    <location>
        <begin position="19"/>
        <end position="574"/>
    </location>
</feature>
<evidence type="ECO:0000259" key="6">
    <source>
        <dbReference type="Pfam" id="PF01490"/>
    </source>
</evidence>
<dbReference type="GeneID" id="92365740"/>
<evidence type="ECO:0000256" key="4">
    <source>
        <dbReference type="ARBA" id="ARBA00023136"/>
    </source>
</evidence>
<comment type="caution">
    <text evidence="7">The sequence shown here is derived from an EMBL/GenBank/DDBJ whole genome shotgun (WGS) entry which is preliminary data.</text>
</comment>
<keyword evidence="3 5" id="KW-1133">Transmembrane helix</keyword>
<feature type="transmembrane region" description="Helical" evidence="5">
    <location>
        <begin position="21"/>
        <end position="43"/>
    </location>
</feature>
<dbReference type="GO" id="GO:0016020">
    <property type="term" value="C:membrane"/>
    <property type="evidence" value="ECO:0007669"/>
    <property type="project" value="UniProtKB-SubCell"/>
</dbReference>
<dbReference type="EMBL" id="LRBS01000031">
    <property type="protein sequence ID" value="OII77739.1"/>
    <property type="molecule type" value="Genomic_DNA"/>
</dbReference>
<evidence type="ECO:0000256" key="1">
    <source>
        <dbReference type="ARBA" id="ARBA00004141"/>
    </source>
</evidence>
<feature type="transmembrane region" description="Helical" evidence="5">
    <location>
        <begin position="162"/>
        <end position="182"/>
    </location>
</feature>
<protein>
    <submittedName>
        <fullName evidence="7">Transmembrane amino acid transporter protein</fullName>
    </submittedName>
</protein>
<name>A0A1J4MW85_9CRYT</name>
<sequence length="581" mass="64575">MQQQRLSLVENVRSGYFCKGSLIQNIVVLWASISPSAVLLLPACMRETGIFLGVIIMSFACTALFFTQLILMKAAVHLDADNFGNTLLKSIIYSDSTDKHEINNYRGQRTYSSLQTRLISLAVNIPIFFGMAIMLPCFLLIWCSCVEQLTGQMTINIFPKSFFNRPVVMMGICSLIMLPFCLYKELQASRFISWLSLISGILFAITVIQYFFTVGADENRGVTLWWNPNITFSQCLKMLTISCFAFSNHENSPTTAHELINPTTGRLLILSGTVSISCFILFVTITIISYLTFGNATLPSVASNYSNSKSFLVLLSKICLSISNLVACTLSLHATVSSLSNIIVALTVPLEQTNIIHIGKQSTTLQPNPWRGSSVASVNILEVFQTEDEIESHPNNEDCATNKSALLNTLDYQNYRKNTPTTISKQQDHTSQILLNSTSSTTFIPQNSEINKLSSIPLRGFGELYCFNKNKASEMVSIQKDLFGDKHTSINTSGRFVVVVLFLSFSIALAANMGDLLLLVEIATGFFETFICLILPFVAYLKVFRTYWGTPYFKYPLTIMIMLCTSGCFAASISAIVNVFF</sequence>
<comment type="subcellular location">
    <subcellularLocation>
        <location evidence="1">Membrane</location>
        <topology evidence="1">Multi-pass membrane protein</topology>
    </subcellularLocation>
</comment>
<dbReference type="Proteomes" id="UP000186804">
    <property type="component" value="Unassembled WGS sequence"/>
</dbReference>
<proteinExistence type="predicted"/>
<keyword evidence="8" id="KW-1185">Reference proteome</keyword>
<dbReference type="InterPro" id="IPR013057">
    <property type="entry name" value="AA_transpt_TM"/>
</dbReference>
<dbReference type="GO" id="GO:0015179">
    <property type="term" value="F:L-amino acid transmembrane transporter activity"/>
    <property type="evidence" value="ECO:0007669"/>
    <property type="project" value="TreeGrafter"/>
</dbReference>